<accession>A0A974GVD1</accession>
<dbReference type="InterPro" id="IPR018604">
    <property type="entry name" value="YycI-like"/>
</dbReference>
<protein>
    <submittedName>
        <fullName evidence="3">Two-component system regulatory protein YycI</fullName>
    </submittedName>
</protein>
<evidence type="ECO:0000313" key="4">
    <source>
        <dbReference type="Proteomes" id="UP000611629"/>
    </source>
</evidence>
<keyword evidence="1" id="KW-0472">Membrane</keyword>
<evidence type="ECO:0000256" key="1">
    <source>
        <dbReference type="SAM" id="Phobius"/>
    </source>
</evidence>
<keyword evidence="1" id="KW-0812">Transmembrane</keyword>
<dbReference type="AlphaFoldDB" id="A0A974GVD1"/>
<dbReference type="GO" id="GO:0016020">
    <property type="term" value="C:membrane"/>
    <property type="evidence" value="ECO:0007669"/>
    <property type="project" value="InterPro"/>
</dbReference>
<organism evidence="3 4">
    <name type="scientific">Sedimentibacter hydroxybenzoicus DSM 7310</name>
    <dbReference type="NCBI Taxonomy" id="1123245"/>
    <lineage>
        <taxon>Bacteria</taxon>
        <taxon>Bacillati</taxon>
        <taxon>Bacillota</taxon>
        <taxon>Tissierellia</taxon>
        <taxon>Sedimentibacter</taxon>
    </lineage>
</organism>
<dbReference type="EMBL" id="JACBNQ010000002">
    <property type="protein sequence ID" value="NYB73238.1"/>
    <property type="molecule type" value="Genomic_DNA"/>
</dbReference>
<reference evidence="3" key="1">
    <citation type="submission" date="2020-07" db="EMBL/GenBank/DDBJ databases">
        <title>Genomic analysis of a strain of Sedimentibacter Hydroxybenzoicus DSM7310.</title>
        <authorList>
            <person name="Ma S."/>
        </authorList>
    </citation>
    <scope>NUCLEOTIDE SEQUENCE</scope>
    <source>
        <strain evidence="3">DSM 7310</strain>
    </source>
</reference>
<evidence type="ECO:0000313" key="3">
    <source>
        <dbReference type="EMBL" id="NYB73238.1"/>
    </source>
</evidence>
<dbReference type="Pfam" id="PF09648">
    <property type="entry name" value="YycI"/>
    <property type="match status" value="1"/>
</dbReference>
<feature type="transmembrane region" description="Helical" evidence="1">
    <location>
        <begin position="7"/>
        <end position="26"/>
    </location>
</feature>
<keyword evidence="4" id="KW-1185">Reference proteome</keyword>
<feature type="domain" description="Regulatory protein YycH-like" evidence="2">
    <location>
        <begin position="41"/>
        <end position="268"/>
    </location>
</feature>
<proteinExistence type="predicted"/>
<sequence length="281" mass="33079">MDWNKSNIIFIVAFIILNIFLLSYSFNDIFSEEYNIMSDKDFIEDVENILKEKNIAINCEIPKEIYTLPVLDTEYRIINIDKKMLEKFLGEGIDPVENVFSYSNQKGESIEIIEGKKFIYTLREKVNGNLEDNLKITDEINNFLKNKNIDGSGFSENYRIIIDDSGFIMYTRYYNNVSVDNSYMKFYFDRNGIYKFEMQKIISIKEIGEKVNTFTAAESLLKLLSYDDVNNKEIIKIDMSYYSIEDENWQVISGINSYPVWKVIFSDGTQKHLISPNIYFY</sequence>
<evidence type="ECO:0000259" key="2">
    <source>
        <dbReference type="Pfam" id="PF09648"/>
    </source>
</evidence>
<comment type="caution">
    <text evidence="3">The sequence shown here is derived from an EMBL/GenBank/DDBJ whole genome shotgun (WGS) entry which is preliminary data.</text>
</comment>
<dbReference type="Proteomes" id="UP000611629">
    <property type="component" value="Unassembled WGS sequence"/>
</dbReference>
<keyword evidence="1" id="KW-1133">Transmembrane helix</keyword>
<name>A0A974GVD1_SEDHY</name>
<dbReference type="RefSeq" id="WP_179236922.1">
    <property type="nucleotide sequence ID" value="NZ_JACBNQ010000002.1"/>
</dbReference>
<gene>
    <name evidence="3" type="ORF">HZF24_03700</name>
</gene>